<evidence type="ECO:0000313" key="2">
    <source>
        <dbReference type="EMBL" id="EHN09166.1"/>
    </source>
</evidence>
<dbReference type="Proteomes" id="UP000005143">
    <property type="component" value="Unassembled WGS sequence"/>
</dbReference>
<keyword evidence="2" id="KW-0808">Transferase</keyword>
<comment type="caution">
    <text evidence="2">The sequence shown here is derived from an EMBL/GenBank/DDBJ whole genome shotgun (WGS) entry which is preliminary data.</text>
</comment>
<sequence length="217" mass="24253">MLALVTAKDPVVEFGSMQVEADQDIDLRRFFPDRPFIGTDFREGPGVDRVEDLRGLTFADGEIGTAVSLDTLEHCADPVTAVREMHRVLRPDGGLCLISSVMLFGIHGYPNDYFRFTPEGFRQLLEPFDDVWVCGIGEPGIPREVFGVGIRGGSLDALSLDRMPQLAAHQKWWDDAAGMVRIGPLRYPPRQLAKELARESKRLVRERLRGRSSSTRG</sequence>
<dbReference type="Pfam" id="PF08241">
    <property type="entry name" value="Methyltransf_11"/>
    <property type="match status" value="1"/>
</dbReference>
<dbReference type="InterPro" id="IPR013216">
    <property type="entry name" value="Methyltransf_11"/>
</dbReference>
<dbReference type="AlphaFoldDB" id="H0EAU8"/>
<keyword evidence="3" id="KW-1185">Reference proteome</keyword>
<protein>
    <submittedName>
        <fullName evidence="2">Methyltransferase type 11</fullName>
    </submittedName>
</protein>
<dbReference type="InterPro" id="IPR029063">
    <property type="entry name" value="SAM-dependent_MTases_sf"/>
</dbReference>
<evidence type="ECO:0000259" key="1">
    <source>
        <dbReference type="Pfam" id="PF08241"/>
    </source>
</evidence>
<name>H0EAU8_9ACTN</name>
<accession>H0EAU8</accession>
<reference evidence="2 3" key="1">
    <citation type="journal article" date="2013" name="Biodegradation">
        <title>Quantitative proteomic analysis of ibuprofen-degrading Patulibacter sp. strain I11.</title>
        <authorList>
            <person name="Almeida B."/>
            <person name="Kjeldal H."/>
            <person name="Lolas I."/>
            <person name="Knudsen A.D."/>
            <person name="Carvalho G."/>
            <person name="Nielsen K.L."/>
            <person name="Barreto Crespo M.T."/>
            <person name="Stensballe A."/>
            <person name="Nielsen J.L."/>
        </authorList>
    </citation>
    <scope>NUCLEOTIDE SEQUENCE [LARGE SCALE GENOMIC DNA]</scope>
    <source>
        <strain evidence="2 3">I11</strain>
    </source>
</reference>
<organism evidence="2 3">
    <name type="scientific">Patulibacter medicamentivorans</name>
    <dbReference type="NCBI Taxonomy" id="1097667"/>
    <lineage>
        <taxon>Bacteria</taxon>
        <taxon>Bacillati</taxon>
        <taxon>Actinomycetota</taxon>
        <taxon>Thermoleophilia</taxon>
        <taxon>Solirubrobacterales</taxon>
        <taxon>Patulibacteraceae</taxon>
        <taxon>Patulibacter</taxon>
    </lineage>
</organism>
<proteinExistence type="predicted"/>
<dbReference type="EMBL" id="AGUD01000299">
    <property type="protein sequence ID" value="EHN09166.1"/>
    <property type="molecule type" value="Genomic_DNA"/>
</dbReference>
<dbReference type="GO" id="GO:0008757">
    <property type="term" value="F:S-adenosylmethionine-dependent methyltransferase activity"/>
    <property type="evidence" value="ECO:0007669"/>
    <property type="project" value="InterPro"/>
</dbReference>
<keyword evidence="2" id="KW-0489">Methyltransferase</keyword>
<dbReference type="Gene3D" id="3.40.50.150">
    <property type="entry name" value="Vaccinia Virus protein VP39"/>
    <property type="match status" value="1"/>
</dbReference>
<gene>
    <name evidence="2" type="ORF">PAI11_39730</name>
</gene>
<dbReference type="SUPFAM" id="SSF53335">
    <property type="entry name" value="S-adenosyl-L-methionine-dependent methyltransferases"/>
    <property type="match status" value="1"/>
</dbReference>
<feature type="domain" description="Methyltransferase type 11" evidence="1">
    <location>
        <begin position="49"/>
        <end position="96"/>
    </location>
</feature>
<evidence type="ECO:0000313" key="3">
    <source>
        <dbReference type="Proteomes" id="UP000005143"/>
    </source>
</evidence>
<dbReference type="GO" id="GO:0032259">
    <property type="term" value="P:methylation"/>
    <property type="evidence" value="ECO:0007669"/>
    <property type="project" value="UniProtKB-KW"/>
</dbReference>
<dbReference type="PATRIC" id="fig|1097667.3.peg.3937"/>